<evidence type="ECO:0000313" key="2">
    <source>
        <dbReference type="EMBL" id="KAF2484675.1"/>
    </source>
</evidence>
<name>A0A6A6PXD4_9PEZI</name>
<evidence type="ECO:0000313" key="3">
    <source>
        <dbReference type="Proteomes" id="UP000799767"/>
    </source>
</evidence>
<dbReference type="RefSeq" id="XP_033591244.1">
    <property type="nucleotide sequence ID" value="XM_033733405.1"/>
</dbReference>
<dbReference type="AlphaFoldDB" id="A0A6A6PXD4"/>
<evidence type="ECO:0000256" key="1">
    <source>
        <dbReference type="SAM" id="MobiDB-lite"/>
    </source>
</evidence>
<dbReference type="Proteomes" id="UP000799767">
    <property type="component" value="Unassembled WGS sequence"/>
</dbReference>
<gene>
    <name evidence="2" type="ORF">BDY17DRAFT_296118</name>
</gene>
<dbReference type="GeneID" id="54474407"/>
<dbReference type="OrthoDB" id="3935813at2759"/>
<accession>A0A6A6PXD4</accession>
<feature type="region of interest" description="Disordered" evidence="1">
    <location>
        <begin position="75"/>
        <end position="128"/>
    </location>
</feature>
<dbReference type="EMBL" id="MU001634">
    <property type="protein sequence ID" value="KAF2484675.1"/>
    <property type="molecule type" value="Genomic_DNA"/>
</dbReference>
<protein>
    <submittedName>
        <fullName evidence="2">Uncharacterized protein</fullName>
    </submittedName>
</protein>
<organism evidence="2 3">
    <name type="scientific">Neohortaea acidophila</name>
    <dbReference type="NCBI Taxonomy" id="245834"/>
    <lineage>
        <taxon>Eukaryota</taxon>
        <taxon>Fungi</taxon>
        <taxon>Dikarya</taxon>
        <taxon>Ascomycota</taxon>
        <taxon>Pezizomycotina</taxon>
        <taxon>Dothideomycetes</taxon>
        <taxon>Dothideomycetidae</taxon>
        <taxon>Mycosphaerellales</taxon>
        <taxon>Teratosphaeriaceae</taxon>
        <taxon>Neohortaea</taxon>
    </lineage>
</organism>
<feature type="compositionally biased region" description="Basic residues" evidence="1">
    <location>
        <begin position="115"/>
        <end position="127"/>
    </location>
</feature>
<reference evidence="2" key="1">
    <citation type="journal article" date="2020" name="Stud. Mycol.">
        <title>101 Dothideomycetes genomes: a test case for predicting lifestyles and emergence of pathogens.</title>
        <authorList>
            <person name="Haridas S."/>
            <person name="Albert R."/>
            <person name="Binder M."/>
            <person name="Bloem J."/>
            <person name="Labutti K."/>
            <person name="Salamov A."/>
            <person name="Andreopoulos B."/>
            <person name="Baker S."/>
            <person name="Barry K."/>
            <person name="Bills G."/>
            <person name="Bluhm B."/>
            <person name="Cannon C."/>
            <person name="Castanera R."/>
            <person name="Culley D."/>
            <person name="Daum C."/>
            <person name="Ezra D."/>
            <person name="Gonzalez J."/>
            <person name="Henrissat B."/>
            <person name="Kuo A."/>
            <person name="Liang C."/>
            <person name="Lipzen A."/>
            <person name="Lutzoni F."/>
            <person name="Magnuson J."/>
            <person name="Mondo S."/>
            <person name="Nolan M."/>
            <person name="Ohm R."/>
            <person name="Pangilinan J."/>
            <person name="Park H.-J."/>
            <person name="Ramirez L."/>
            <person name="Alfaro M."/>
            <person name="Sun H."/>
            <person name="Tritt A."/>
            <person name="Yoshinaga Y."/>
            <person name="Zwiers L.-H."/>
            <person name="Turgeon B."/>
            <person name="Goodwin S."/>
            <person name="Spatafora J."/>
            <person name="Crous P."/>
            <person name="Grigoriev I."/>
        </authorList>
    </citation>
    <scope>NUCLEOTIDE SEQUENCE</scope>
    <source>
        <strain evidence="2">CBS 113389</strain>
    </source>
</reference>
<sequence>MAATTPTTYDFKVAKASLSENDKDRFLAVYLNLIDPNTAVNWKKAADDFGSASVESFKKTVSNALKKIKAAEAKGITGDAGVTPSPAGGKNKRKAKGAAVASDADDDDETAPTPAKKKRGRPAKKAAKAAEGEFFPLMFGA</sequence>
<proteinExistence type="predicted"/>
<keyword evidence="3" id="KW-1185">Reference proteome</keyword>